<protein>
    <submittedName>
        <fullName evidence="2">Uncharacterized protein</fullName>
    </submittedName>
</protein>
<dbReference type="InParanoid" id="A8P5M5"/>
<dbReference type="AlphaFoldDB" id="A8P5M5"/>
<feature type="compositionally biased region" description="Low complexity" evidence="1">
    <location>
        <begin position="38"/>
        <end position="53"/>
    </location>
</feature>
<dbReference type="RefSeq" id="XP_001838978.2">
    <property type="nucleotide sequence ID" value="XM_001838926.2"/>
</dbReference>
<reference evidence="2 3" key="1">
    <citation type="journal article" date="2010" name="Proc. Natl. Acad. Sci. U.S.A.">
        <title>Insights into evolution of multicellular fungi from the assembled chromosomes of the mushroom Coprinopsis cinerea (Coprinus cinereus).</title>
        <authorList>
            <person name="Stajich J.E."/>
            <person name="Wilke S.K."/>
            <person name="Ahren D."/>
            <person name="Au C.H."/>
            <person name="Birren B.W."/>
            <person name="Borodovsky M."/>
            <person name="Burns C."/>
            <person name="Canback B."/>
            <person name="Casselton L.A."/>
            <person name="Cheng C.K."/>
            <person name="Deng J."/>
            <person name="Dietrich F.S."/>
            <person name="Fargo D.C."/>
            <person name="Farman M.L."/>
            <person name="Gathman A.C."/>
            <person name="Goldberg J."/>
            <person name="Guigo R."/>
            <person name="Hoegger P.J."/>
            <person name="Hooker J.B."/>
            <person name="Huggins A."/>
            <person name="James T.Y."/>
            <person name="Kamada T."/>
            <person name="Kilaru S."/>
            <person name="Kodira C."/>
            <person name="Kues U."/>
            <person name="Kupfer D."/>
            <person name="Kwan H.S."/>
            <person name="Lomsadze A."/>
            <person name="Li W."/>
            <person name="Lilly W.W."/>
            <person name="Ma L.J."/>
            <person name="Mackey A.J."/>
            <person name="Manning G."/>
            <person name="Martin F."/>
            <person name="Muraguchi H."/>
            <person name="Natvig D.O."/>
            <person name="Palmerini H."/>
            <person name="Ramesh M.A."/>
            <person name="Rehmeyer C.J."/>
            <person name="Roe B.A."/>
            <person name="Shenoy N."/>
            <person name="Stanke M."/>
            <person name="Ter-Hovhannisyan V."/>
            <person name="Tunlid A."/>
            <person name="Velagapudi R."/>
            <person name="Vision T.J."/>
            <person name="Zeng Q."/>
            <person name="Zolan M.E."/>
            <person name="Pukkila P.J."/>
        </authorList>
    </citation>
    <scope>NUCLEOTIDE SEQUENCE [LARGE SCALE GENOMIC DNA]</scope>
    <source>
        <strain evidence="3">Okayama-7 / 130 / ATCC MYA-4618 / FGSC 9003</strain>
    </source>
</reference>
<proteinExistence type="predicted"/>
<evidence type="ECO:0000313" key="2">
    <source>
        <dbReference type="EMBL" id="EAU82909.2"/>
    </source>
</evidence>
<dbReference type="KEGG" id="cci:CC1G_05531"/>
<organism evidence="2 3">
    <name type="scientific">Coprinopsis cinerea (strain Okayama-7 / 130 / ATCC MYA-4618 / FGSC 9003)</name>
    <name type="common">Inky cap fungus</name>
    <name type="synonym">Hormographiella aspergillata</name>
    <dbReference type="NCBI Taxonomy" id="240176"/>
    <lineage>
        <taxon>Eukaryota</taxon>
        <taxon>Fungi</taxon>
        <taxon>Dikarya</taxon>
        <taxon>Basidiomycota</taxon>
        <taxon>Agaricomycotina</taxon>
        <taxon>Agaricomycetes</taxon>
        <taxon>Agaricomycetidae</taxon>
        <taxon>Agaricales</taxon>
        <taxon>Agaricineae</taxon>
        <taxon>Psathyrellaceae</taxon>
        <taxon>Coprinopsis</taxon>
    </lineage>
</organism>
<dbReference type="GeneID" id="6015575"/>
<evidence type="ECO:0000313" key="3">
    <source>
        <dbReference type="Proteomes" id="UP000001861"/>
    </source>
</evidence>
<keyword evidence="3" id="KW-1185">Reference proteome</keyword>
<name>A8P5M5_COPC7</name>
<evidence type="ECO:0000256" key="1">
    <source>
        <dbReference type="SAM" id="MobiDB-lite"/>
    </source>
</evidence>
<comment type="caution">
    <text evidence="2">The sequence shown here is derived from an EMBL/GenBank/DDBJ whole genome shotgun (WGS) entry which is preliminary data.</text>
</comment>
<dbReference type="EMBL" id="AACS02000011">
    <property type="protein sequence ID" value="EAU82909.2"/>
    <property type="molecule type" value="Genomic_DNA"/>
</dbReference>
<accession>A8P5M5</accession>
<gene>
    <name evidence="2" type="ORF">CC1G_05531</name>
</gene>
<dbReference type="HOGENOM" id="CLU_2003793_0_0_1"/>
<dbReference type="VEuPathDB" id="FungiDB:CC1G_05531"/>
<sequence length="124" mass="13708">MSFPNPYGGQFPGGENYSTPSTPHDAFPRWDTIEGEQQQEQQHQQQNPQQQQQTVIPSDLHSPIASGYPQTIQLEDPPVVPSQHDAEHPIQERPITASVFLQLDDHQARKRTAAPPSATAGPPV</sequence>
<dbReference type="OrthoDB" id="3046745at2759"/>
<dbReference type="Proteomes" id="UP000001861">
    <property type="component" value="Unassembled WGS sequence"/>
</dbReference>
<feature type="region of interest" description="Disordered" evidence="1">
    <location>
        <begin position="1"/>
        <end position="87"/>
    </location>
</feature>